<accession>A0ACC2TFG8</accession>
<keyword evidence="2" id="KW-1185">Reference proteome</keyword>
<name>A0ACC2TFG8_9FUNG</name>
<reference evidence="1" key="1">
    <citation type="submission" date="2022-04" db="EMBL/GenBank/DDBJ databases">
        <title>Genome of the entomopathogenic fungus Entomophthora muscae.</title>
        <authorList>
            <person name="Elya C."/>
            <person name="Lovett B.R."/>
            <person name="Lee E."/>
            <person name="Macias A.M."/>
            <person name="Hajek A.E."/>
            <person name="De Bivort B.L."/>
            <person name="Kasson M.T."/>
            <person name="De Fine Licht H.H."/>
            <person name="Stajich J.E."/>
        </authorList>
    </citation>
    <scope>NUCLEOTIDE SEQUENCE</scope>
    <source>
        <strain evidence="1">Berkeley</strain>
    </source>
</reference>
<evidence type="ECO:0000313" key="2">
    <source>
        <dbReference type="Proteomes" id="UP001165960"/>
    </source>
</evidence>
<dbReference type="Proteomes" id="UP001165960">
    <property type="component" value="Unassembled WGS sequence"/>
</dbReference>
<dbReference type="EMBL" id="QTSX02002925">
    <property type="protein sequence ID" value="KAJ9073206.1"/>
    <property type="molecule type" value="Genomic_DNA"/>
</dbReference>
<evidence type="ECO:0000313" key="1">
    <source>
        <dbReference type="EMBL" id="KAJ9073206.1"/>
    </source>
</evidence>
<protein>
    <submittedName>
        <fullName evidence="1">Uncharacterized protein</fullName>
    </submittedName>
</protein>
<comment type="caution">
    <text evidence="1">The sequence shown here is derived from an EMBL/GenBank/DDBJ whole genome shotgun (WGS) entry which is preliminary data.</text>
</comment>
<proteinExistence type="predicted"/>
<gene>
    <name evidence="1" type="ORF">DSO57_1019098</name>
</gene>
<organism evidence="1 2">
    <name type="scientific">Entomophthora muscae</name>
    <dbReference type="NCBI Taxonomy" id="34485"/>
    <lineage>
        <taxon>Eukaryota</taxon>
        <taxon>Fungi</taxon>
        <taxon>Fungi incertae sedis</taxon>
        <taxon>Zoopagomycota</taxon>
        <taxon>Entomophthoromycotina</taxon>
        <taxon>Entomophthoromycetes</taxon>
        <taxon>Entomophthorales</taxon>
        <taxon>Entomophthoraceae</taxon>
        <taxon>Entomophthora</taxon>
    </lineage>
</organism>
<sequence>MAPKKRPANDDDAEQKILDYLRRSNRPYSINDIVTNLAGKVGKAAVQKATKQLEQDGAIKCKVNGKQLIYCIMQNDPEDISSMLLAAEKDLMQLDHKKKHLQEKNRELEKVLKKYEHIKPKKEILSSCDLFEKKITEMSEKLAIIKNSMDESKDSSGFKAELELSKKQLKKYREIYKERKELFCNMFDVITENMSDKPKKIKEDIGIVDDLEAGFDIKKY</sequence>